<proteinExistence type="predicted"/>
<dbReference type="GeneID" id="66074776"/>
<accession>A0A9P7UUU7</accession>
<dbReference type="AlphaFoldDB" id="A0A9P7UUU7"/>
<evidence type="ECO:0000313" key="1">
    <source>
        <dbReference type="EMBL" id="KAG7094893.1"/>
    </source>
</evidence>
<keyword evidence="2" id="KW-1185">Reference proteome</keyword>
<evidence type="ECO:0000313" key="2">
    <source>
        <dbReference type="Proteomes" id="UP001049176"/>
    </source>
</evidence>
<sequence>MLTQDQATIGLSNLRMVQEMPSNHHSDAFSSWSASRPTVFLVLRLHYPAVDRLPGQLRACNSKELILWLLQLPSLFQDTVLATHEEQSLTAIFHYNNGNRRS</sequence>
<gene>
    <name evidence="1" type="ORF">E1B28_005700</name>
</gene>
<name>A0A9P7UUU7_9AGAR</name>
<dbReference type="EMBL" id="CM032183">
    <property type="protein sequence ID" value="KAG7094893.1"/>
    <property type="molecule type" value="Genomic_DNA"/>
</dbReference>
<dbReference type="RefSeq" id="XP_043011363.1">
    <property type="nucleotide sequence ID" value="XM_043150276.1"/>
</dbReference>
<organism evidence="1 2">
    <name type="scientific">Marasmius oreades</name>
    <name type="common">fairy-ring Marasmius</name>
    <dbReference type="NCBI Taxonomy" id="181124"/>
    <lineage>
        <taxon>Eukaryota</taxon>
        <taxon>Fungi</taxon>
        <taxon>Dikarya</taxon>
        <taxon>Basidiomycota</taxon>
        <taxon>Agaricomycotina</taxon>
        <taxon>Agaricomycetes</taxon>
        <taxon>Agaricomycetidae</taxon>
        <taxon>Agaricales</taxon>
        <taxon>Marasmiineae</taxon>
        <taxon>Marasmiaceae</taxon>
        <taxon>Marasmius</taxon>
    </lineage>
</organism>
<dbReference type="Proteomes" id="UP001049176">
    <property type="component" value="Chromosome 3"/>
</dbReference>
<dbReference type="KEGG" id="more:E1B28_005700"/>
<comment type="caution">
    <text evidence="1">The sequence shown here is derived from an EMBL/GenBank/DDBJ whole genome shotgun (WGS) entry which is preliminary data.</text>
</comment>
<reference evidence="1" key="1">
    <citation type="journal article" date="2021" name="Genome Biol. Evol.">
        <title>The assembled and annotated genome of the fairy-ring fungus Marasmius oreades.</title>
        <authorList>
            <person name="Hiltunen M."/>
            <person name="Ament-Velasquez S.L."/>
            <person name="Johannesson H."/>
        </authorList>
    </citation>
    <scope>NUCLEOTIDE SEQUENCE</scope>
    <source>
        <strain evidence="1">03SP1</strain>
    </source>
</reference>
<protein>
    <submittedName>
        <fullName evidence="1">Uncharacterized protein</fullName>
    </submittedName>
</protein>